<dbReference type="KEGG" id="csl:COCSUDRAFT_57964"/>
<dbReference type="InterPro" id="IPR002401">
    <property type="entry name" value="Cyt_P450_E_grp-I"/>
</dbReference>
<evidence type="ECO:0000313" key="6">
    <source>
        <dbReference type="Proteomes" id="UP000007264"/>
    </source>
</evidence>
<organism evidence="5 6">
    <name type="scientific">Coccomyxa subellipsoidea (strain C-169)</name>
    <name type="common">Green microalga</name>
    <dbReference type="NCBI Taxonomy" id="574566"/>
    <lineage>
        <taxon>Eukaryota</taxon>
        <taxon>Viridiplantae</taxon>
        <taxon>Chlorophyta</taxon>
        <taxon>core chlorophytes</taxon>
        <taxon>Trebouxiophyceae</taxon>
        <taxon>Trebouxiophyceae incertae sedis</taxon>
        <taxon>Coccomyxaceae</taxon>
        <taxon>Coccomyxa</taxon>
        <taxon>Coccomyxa subellipsoidea</taxon>
    </lineage>
</organism>
<dbReference type="STRING" id="574566.I0YPC5"/>
<dbReference type="OrthoDB" id="548633at2759"/>
<dbReference type="SUPFAM" id="SSF48264">
    <property type="entry name" value="Cytochrome P450"/>
    <property type="match status" value="1"/>
</dbReference>
<reference evidence="5 6" key="1">
    <citation type="journal article" date="2012" name="Genome Biol.">
        <title>The genome of the polar eukaryotic microalga coccomyxa subellipsoidea reveals traits of cold adaptation.</title>
        <authorList>
            <person name="Blanc G."/>
            <person name="Agarkova I."/>
            <person name="Grimwood J."/>
            <person name="Kuo A."/>
            <person name="Brueggeman A."/>
            <person name="Dunigan D."/>
            <person name="Gurnon J."/>
            <person name="Ladunga I."/>
            <person name="Lindquist E."/>
            <person name="Lucas S."/>
            <person name="Pangilinan J."/>
            <person name="Proschold T."/>
            <person name="Salamov A."/>
            <person name="Schmutz J."/>
            <person name="Weeks D."/>
            <person name="Yamada T."/>
            <person name="Claverie J.M."/>
            <person name="Grigoriev I."/>
            <person name="Van Etten J."/>
            <person name="Lomsadze A."/>
            <person name="Borodovsky M."/>
        </authorList>
    </citation>
    <scope>NUCLEOTIDE SEQUENCE [LARGE SCALE GENOMIC DNA]</scope>
    <source>
        <strain evidence="5 6">C-169</strain>
    </source>
</reference>
<protein>
    <submittedName>
        <fullName evidence="5">Cytochrome P450</fullName>
    </submittedName>
</protein>
<comment type="cofactor">
    <cofactor evidence="1 3">
        <name>heme</name>
        <dbReference type="ChEBI" id="CHEBI:30413"/>
    </cofactor>
</comment>
<dbReference type="PANTHER" id="PTHR24305:SF166">
    <property type="entry name" value="CYTOCHROME P450 12A4, MITOCHONDRIAL-RELATED"/>
    <property type="match status" value="1"/>
</dbReference>
<evidence type="ECO:0000256" key="4">
    <source>
        <dbReference type="RuleBase" id="RU000461"/>
    </source>
</evidence>
<dbReference type="GO" id="GO:0020037">
    <property type="term" value="F:heme binding"/>
    <property type="evidence" value="ECO:0007669"/>
    <property type="project" value="InterPro"/>
</dbReference>
<keyword evidence="3 4" id="KW-0479">Metal-binding</keyword>
<comment type="similarity">
    <text evidence="2 4">Belongs to the cytochrome P450 family.</text>
</comment>
<dbReference type="Proteomes" id="UP000007264">
    <property type="component" value="Unassembled WGS sequence"/>
</dbReference>
<dbReference type="GeneID" id="17038220"/>
<feature type="binding site" description="axial binding residue" evidence="3">
    <location>
        <position position="483"/>
    </location>
    <ligand>
        <name>heme</name>
        <dbReference type="ChEBI" id="CHEBI:30413"/>
    </ligand>
    <ligandPart>
        <name>Fe</name>
        <dbReference type="ChEBI" id="CHEBI:18248"/>
    </ligandPart>
</feature>
<keyword evidence="6" id="KW-1185">Reference proteome</keyword>
<evidence type="ECO:0000256" key="1">
    <source>
        <dbReference type="ARBA" id="ARBA00001971"/>
    </source>
</evidence>
<keyword evidence="3 4" id="KW-0408">Iron</keyword>
<accession>I0YPC5</accession>
<evidence type="ECO:0000256" key="2">
    <source>
        <dbReference type="ARBA" id="ARBA00010617"/>
    </source>
</evidence>
<dbReference type="Pfam" id="PF00067">
    <property type="entry name" value="p450"/>
    <property type="match status" value="1"/>
</dbReference>
<dbReference type="AlphaFoldDB" id="I0YPC5"/>
<dbReference type="InterPro" id="IPR017972">
    <property type="entry name" value="Cyt_P450_CS"/>
</dbReference>
<keyword evidence="4" id="KW-0560">Oxidoreductase</keyword>
<comment type="caution">
    <text evidence="5">The sequence shown here is derived from an EMBL/GenBank/DDBJ whole genome shotgun (WGS) entry which is preliminary data.</text>
</comment>
<dbReference type="Gene3D" id="1.10.630.10">
    <property type="entry name" value="Cytochrome P450"/>
    <property type="match status" value="1"/>
</dbReference>
<dbReference type="CDD" id="cd00302">
    <property type="entry name" value="cytochrome_P450"/>
    <property type="match status" value="1"/>
</dbReference>
<dbReference type="InterPro" id="IPR050121">
    <property type="entry name" value="Cytochrome_P450_monoxygenase"/>
</dbReference>
<dbReference type="PRINTS" id="PR00463">
    <property type="entry name" value="EP450I"/>
</dbReference>
<name>I0YPC5_COCSC</name>
<sequence>MFTWTPAMVVPEFYGAALVTRDLFIKVFGLWMLTKLSHGLLRVYRCWRVGRKLRHLPTLPCSLLGPVGSKCKPADRHRVYGEWAQKYGPILTYRFLTTHVVMVTDPVLVAEALRHRSLDKALPVQQFTCGIDELTGPNAHKTILTMSTDELWRAVRKAVATAFSNRNLRANFPGIRTAGAQLIQVLAEAGPSVAVDMDNATCRESLDVIGHVGFGRDMGATRSLMDGDESGQAITTTQAGLAEAESRIIDPLRRYKLWRPDVWAGKAATRRYHEMIHRLMADIRRERPPDVTIAAHLLDIVDPRTGQAISNDVLQPQIAQLFFAGFETTGHQASWTLYAVSQEAAVEAKITEELASLGLLATSKSPQPRQLEWDDLRLLTYLNAVIKESMRIYAVAGVVPLRSPIKGCGDVVLGGGKLVIPEGAILHTPIAAIQLSPALWDDPEKFDPGRWLQEGNAENVPNAELGGKDVKRYLPFSEGLRNCVAKPLAQLNLLTALAQLYGSFTFRLASEMGTAEDVRAAEQTHVTLSCARGMKMHAVPRVASVKAGPTQPLSEDVLGSEE</sequence>
<dbReference type="InterPro" id="IPR036396">
    <property type="entry name" value="Cyt_P450_sf"/>
</dbReference>
<evidence type="ECO:0000313" key="5">
    <source>
        <dbReference type="EMBL" id="EIE20244.1"/>
    </source>
</evidence>
<keyword evidence="4" id="KW-0503">Monooxygenase</keyword>
<dbReference type="RefSeq" id="XP_005644788.1">
    <property type="nucleotide sequence ID" value="XM_005644731.1"/>
</dbReference>
<dbReference type="InterPro" id="IPR001128">
    <property type="entry name" value="Cyt_P450"/>
</dbReference>
<dbReference type="GO" id="GO:0005506">
    <property type="term" value="F:iron ion binding"/>
    <property type="evidence" value="ECO:0007669"/>
    <property type="project" value="InterPro"/>
</dbReference>
<dbReference type="PRINTS" id="PR00385">
    <property type="entry name" value="P450"/>
</dbReference>
<proteinExistence type="inferred from homology"/>
<dbReference type="PROSITE" id="PS00086">
    <property type="entry name" value="CYTOCHROME_P450"/>
    <property type="match status" value="1"/>
</dbReference>
<keyword evidence="3 4" id="KW-0349">Heme</keyword>
<gene>
    <name evidence="5" type="ORF">COCSUDRAFT_57964</name>
</gene>
<dbReference type="eggNOG" id="KOG0157">
    <property type="taxonomic scope" value="Eukaryota"/>
</dbReference>
<dbReference type="GO" id="GO:0016705">
    <property type="term" value="F:oxidoreductase activity, acting on paired donors, with incorporation or reduction of molecular oxygen"/>
    <property type="evidence" value="ECO:0007669"/>
    <property type="project" value="InterPro"/>
</dbReference>
<dbReference type="EMBL" id="AGSI01000016">
    <property type="protein sequence ID" value="EIE20244.1"/>
    <property type="molecule type" value="Genomic_DNA"/>
</dbReference>
<dbReference type="GO" id="GO:0004497">
    <property type="term" value="F:monooxygenase activity"/>
    <property type="evidence" value="ECO:0007669"/>
    <property type="project" value="UniProtKB-KW"/>
</dbReference>
<evidence type="ECO:0000256" key="3">
    <source>
        <dbReference type="PIRSR" id="PIRSR602401-1"/>
    </source>
</evidence>
<dbReference type="PANTHER" id="PTHR24305">
    <property type="entry name" value="CYTOCHROME P450"/>
    <property type="match status" value="1"/>
</dbReference>